<feature type="signal peptide" evidence="1">
    <location>
        <begin position="1"/>
        <end position="19"/>
    </location>
</feature>
<proteinExistence type="predicted"/>
<evidence type="ECO:0000256" key="1">
    <source>
        <dbReference type="SAM" id="SignalP"/>
    </source>
</evidence>
<dbReference type="OrthoDB" id="4167026at2759"/>
<dbReference type="HOGENOM" id="CLU_2573449_0_0_1"/>
<evidence type="ECO:0000313" key="2">
    <source>
        <dbReference type="EMBL" id="EZF52978.1"/>
    </source>
</evidence>
<sequence length="81" mass="8738">MRFSSIIFSVLSLVAFSQAAECPAGTQPNCCQNINENKVGYYCAEPGATYCQEPGQALIPVCCKSYSNTPRGYTGLECTKL</sequence>
<organism evidence="2">
    <name type="scientific">Trichophyton rubrum CBS 288.86</name>
    <dbReference type="NCBI Taxonomy" id="1215330"/>
    <lineage>
        <taxon>Eukaryota</taxon>
        <taxon>Fungi</taxon>
        <taxon>Dikarya</taxon>
        <taxon>Ascomycota</taxon>
        <taxon>Pezizomycotina</taxon>
        <taxon>Eurotiomycetes</taxon>
        <taxon>Eurotiomycetidae</taxon>
        <taxon>Onygenales</taxon>
        <taxon>Arthrodermataceae</taxon>
        <taxon>Trichophyton</taxon>
    </lineage>
</organism>
<feature type="chain" id="PRO_5001510670" evidence="1">
    <location>
        <begin position="20"/>
        <end position="81"/>
    </location>
</feature>
<accession>A0A022W4G5</accession>
<dbReference type="EMBL" id="KK207833">
    <property type="protein sequence ID" value="EZF52978.1"/>
    <property type="molecule type" value="Genomic_DNA"/>
</dbReference>
<reference evidence="2" key="1">
    <citation type="submission" date="2014-02" db="EMBL/GenBank/DDBJ databases">
        <title>The Genome Sequence of Trichophyton rubrum (morphotype fischeri) CBS 288.86.</title>
        <authorList>
            <consortium name="The Broad Institute Genomics Platform"/>
            <person name="Cuomo C.A."/>
            <person name="White T.C."/>
            <person name="Graser Y."/>
            <person name="Martinez-Rossi N."/>
            <person name="Heitman J."/>
            <person name="Young S.K."/>
            <person name="Zeng Q."/>
            <person name="Gargeya S."/>
            <person name="Abouelleil A."/>
            <person name="Alvarado L."/>
            <person name="Chapman S.B."/>
            <person name="Gainer-Dewar J."/>
            <person name="Goldberg J."/>
            <person name="Griggs A."/>
            <person name="Gujja S."/>
            <person name="Hansen M."/>
            <person name="Howarth C."/>
            <person name="Imamovic A."/>
            <person name="Larimer J."/>
            <person name="Martinez D."/>
            <person name="Murphy C."/>
            <person name="Pearson M.D."/>
            <person name="Persinoti G."/>
            <person name="Poon T."/>
            <person name="Priest M."/>
            <person name="Roberts A.D."/>
            <person name="Saif S."/>
            <person name="Shea T.D."/>
            <person name="Sykes S.N."/>
            <person name="Wortman J."/>
            <person name="Nusbaum C."/>
            <person name="Birren B."/>
        </authorList>
    </citation>
    <scope>NUCLEOTIDE SEQUENCE [LARGE SCALE GENOMIC DNA]</scope>
    <source>
        <strain evidence="2">CBS 288.86</strain>
    </source>
</reference>
<protein>
    <submittedName>
        <fullName evidence="2">Uncharacterized protein</fullName>
    </submittedName>
</protein>
<dbReference type="Proteomes" id="UP000023758">
    <property type="component" value="Unassembled WGS sequence"/>
</dbReference>
<name>A0A022W4G5_TRIRU</name>
<dbReference type="AlphaFoldDB" id="A0A022W4G5"/>
<keyword evidence="1" id="KW-0732">Signal</keyword>
<gene>
    <name evidence="2" type="ORF">H103_04056</name>
</gene>